<dbReference type="Pfam" id="PF06042">
    <property type="entry name" value="NTP_transf_6"/>
    <property type="match status" value="1"/>
</dbReference>
<protein>
    <recommendedName>
        <fullName evidence="3">Nucleotidyltransferase family protein</fullName>
    </recommendedName>
</protein>
<organism evidence="1 2">
    <name type="scientific">Geomicrobium sediminis</name>
    <dbReference type="NCBI Taxonomy" id="1347788"/>
    <lineage>
        <taxon>Bacteria</taxon>
        <taxon>Bacillati</taxon>
        <taxon>Bacillota</taxon>
        <taxon>Bacilli</taxon>
        <taxon>Bacillales</taxon>
        <taxon>Geomicrobium</taxon>
    </lineage>
</organism>
<dbReference type="Proteomes" id="UP000741863">
    <property type="component" value="Unassembled WGS sequence"/>
</dbReference>
<name>A0ABS2PGA4_9BACL</name>
<reference evidence="1 2" key="1">
    <citation type="submission" date="2021-01" db="EMBL/GenBank/DDBJ databases">
        <title>Genomic Encyclopedia of Type Strains, Phase IV (KMG-IV): sequencing the most valuable type-strain genomes for metagenomic binning, comparative biology and taxonomic classification.</title>
        <authorList>
            <person name="Goeker M."/>
        </authorList>
    </citation>
    <scope>NUCLEOTIDE SEQUENCE [LARGE SCALE GENOMIC DNA]</scope>
    <source>
        <strain evidence="1 2">DSM 25540</strain>
    </source>
</reference>
<evidence type="ECO:0000313" key="2">
    <source>
        <dbReference type="Proteomes" id="UP000741863"/>
    </source>
</evidence>
<accession>A0ABS2PGA4</accession>
<evidence type="ECO:0008006" key="3">
    <source>
        <dbReference type="Google" id="ProtNLM"/>
    </source>
</evidence>
<proteinExistence type="predicted"/>
<evidence type="ECO:0000313" key="1">
    <source>
        <dbReference type="EMBL" id="MBM7634460.1"/>
    </source>
</evidence>
<dbReference type="RefSeq" id="WP_204699256.1">
    <property type="nucleotide sequence ID" value="NZ_JAFBEC010000012.1"/>
</dbReference>
<dbReference type="InterPro" id="IPR009267">
    <property type="entry name" value="NTP_transf_6"/>
</dbReference>
<dbReference type="PANTHER" id="PTHR39166:SF1">
    <property type="entry name" value="BLL1166 PROTEIN"/>
    <property type="match status" value="1"/>
</dbReference>
<gene>
    <name evidence="1" type="ORF">JOD17_003566</name>
</gene>
<keyword evidence="2" id="KW-1185">Reference proteome</keyword>
<dbReference type="PANTHER" id="PTHR39166">
    <property type="entry name" value="BLL1166 PROTEIN"/>
    <property type="match status" value="1"/>
</dbReference>
<comment type="caution">
    <text evidence="1">The sequence shown here is derived from an EMBL/GenBank/DDBJ whole genome shotgun (WGS) entry which is preliminary data.</text>
</comment>
<sequence length="202" mass="24004">MYEQKLKVLIERDEWMMDVLRTVQQLELQDWWVCAGFVRTKIWDTVHTFTTRTSIADIDVIHFDNREDRMSEQVDRELEDQLLLLRPNLPWSVKNQVRMHNRNGVKPYLSSTDAMSKFPETATALGVSLDKNGELLISAPHGLTDAFQLHVKPTPAFLRNQMLIPIYEARLAKKKWHKTWPRLTYWESKSHLSFDKWLFFFI</sequence>
<dbReference type="EMBL" id="JAFBEC010000012">
    <property type="protein sequence ID" value="MBM7634460.1"/>
    <property type="molecule type" value="Genomic_DNA"/>
</dbReference>